<feature type="region of interest" description="Disordered" evidence="1">
    <location>
        <begin position="1"/>
        <end position="88"/>
    </location>
</feature>
<feature type="compositionally biased region" description="Basic and acidic residues" evidence="1">
    <location>
        <begin position="40"/>
        <end position="50"/>
    </location>
</feature>
<dbReference type="EMBL" id="OY726397">
    <property type="protein sequence ID" value="CAJ1508932.1"/>
    <property type="molecule type" value="Genomic_DNA"/>
</dbReference>
<name>A0ABM9M249_9MYCO</name>
<keyword evidence="2" id="KW-0472">Membrane</keyword>
<proteinExistence type="predicted"/>
<dbReference type="InterPro" id="IPR021373">
    <property type="entry name" value="DUF2993"/>
</dbReference>
<evidence type="ECO:0000256" key="2">
    <source>
        <dbReference type="SAM" id="Phobius"/>
    </source>
</evidence>
<sequence length="336" mass="35404">MTNPPQGNDPTWARPPQGTPPPESFNPTERMSTAPGAEARPTERMERPAPEPDPATQYIPRPDAPPPGAPGTPPPGAPGTPPPVEPERGSALRRFFRDPLSIVLVLVIVAALSIAGVLGGELYARKRANSIVAQVTSCVVQDEATASFGVVPPFLWQHVRGDYTNISIETAGNQVRDAKGMKVNIEIEDVRLQETANSGGTIGSLVATITWTAEGIKQTVQDAIPLFGGIISSAQTNPNDGTIELRGALGSVTTKPRVEDDGLALEVLSVSGLGFSLPRETVQPALDMFTSQLTKNYPMGIHADSVTVTDTGVTAQFSTTNADIPLSNEDPCFAGL</sequence>
<evidence type="ECO:0000256" key="1">
    <source>
        <dbReference type="SAM" id="MobiDB-lite"/>
    </source>
</evidence>
<evidence type="ECO:0000313" key="4">
    <source>
        <dbReference type="Proteomes" id="UP001190465"/>
    </source>
</evidence>
<dbReference type="Pfam" id="PF11209">
    <property type="entry name" value="LmeA"/>
    <property type="match status" value="1"/>
</dbReference>
<evidence type="ECO:0000313" key="3">
    <source>
        <dbReference type="EMBL" id="CAJ1508932.1"/>
    </source>
</evidence>
<keyword evidence="2" id="KW-1133">Transmembrane helix</keyword>
<feature type="transmembrane region" description="Helical" evidence="2">
    <location>
        <begin position="102"/>
        <end position="124"/>
    </location>
</feature>
<keyword evidence="4" id="KW-1185">Reference proteome</keyword>
<reference evidence="3 4" key="1">
    <citation type="submission" date="2023-08" db="EMBL/GenBank/DDBJ databases">
        <authorList>
            <person name="Folkvardsen B D."/>
            <person name="Norman A."/>
        </authorList>
    </citation>
    <scope>NUCLEOTIDE SEQUENCE [LARGE SCALE GENOMIC DNA]</scope>
    <source>
        <strain evidence="3 4">Mu0053</strain>
    </source>
</reference>
<organism evidence="3 4">
    <name type="scientific">[Mycobacterium] burgundiense</name>
    <dbReference type="NCBI Taxonomy" id="3064286"/>
    <lineage>
        <taxon>Bacteria</taxon>
        <taxon>Bacillati</taxon>
        <taxon>Actinomycetota</taxon>
        <taxon>Actinomycetes</taxon>
        <taxon>Mycobacteriales</taxon>
        <taxon>Mycobacteriaceae</taxon>
        <taxon>Mycolicibacterium</taxon>
    </lineage>
</organism>
<protein>
    <submittedName>
        <fullName evidence="3">DUF2993 domain-containing protein</fullName>
    </submittedName>
</protein>
<feature type="compositionally biased region" description="Pro residues" evidence="1">
    <location>
        <begin position="62"/>
        <end position="84"/>
    </location>
</feature>
<gene>
    <name evidence="3" type="ORF">MU0053_004015</name>
</gene>
<dbReference type="Proteomes" id="UP001190465">
    <property type="component" value="Chromosome"/>
</dbReference>
<accession>A0ABM9M249</accession>
<dbReference type="RefSeq" id="WP_308479340.1">
    <property type="nucleotide sequence ID" value="NZ_OY726397.1"/>
</dbReference>
<keyword evidence="2" id="KW-0812">Transmembrane</keyword>